<evidence type="ECO:0000256" key="2">
    <source>
        <dbReference type="SAM" id="SignalP"/>
    </source>
</evidence>
<organism evidence="3 4">
    <name type="scientific">Gnathostoma spinigerum</name>
    <dbReference type="NCBI Taxonomy" id="75299"/>
    <lineage>
        <taxon>Eukaryota</taxon>
        <taxon>Metazoa</taxon>
        <taxon>Ecdysozoa</taxon>
        <taxon>Nematoda</taxon>
        <taxon>Chromadorea</taxon>
        <taxon>Rhabditida</taxon>
        <taxon>Spirurina</taxon>
        <taxon>Gnathostomatomorpha</taxon>
        <taxon>Gnathostomatoidea</taxon>
        <taxon>Gnathostomatidae</taxon>
        <taxon>Gnathostoma</taxon>
    </lineage>
</organism>
<name>A0ABD6E7B6_9BILA</name>
<evidence type="ECO:0000256" key="1">
    <source>
        <dbReference type="SAM" id="MobiDB-lite"/>
    </source>
</evidence>
<evidence type="ECO:0000313" key="4">
    <source>
        <dbReference type="Proteomes" id="UP001608902"/>
    </source>
</evidence>
<feature type="signal peptide" evidence="2">
    <location>
        <begin position="1"/>
        <end position="21"/>
    </location>
</feature>
<protein>
    <submittedName>
        <fullName evidence="3">Uncharacterized protein</fullName>
    </submittedName>
</protein>
<feature type="chain" id="PRO_5044831771" evidence="2">
    <location>
        <begin position="22"/>
        <end position="173"/>
    </location>
</feature>
<keyword evidence="4" id="KW-1185">Reference proteome</keyword>
<evidence type="ECO:0000313" key="3">
    <source>
        <dbReference type="EMBL" id="MFH4975995.1"/>
    </source>
</evidence>
<feature type="region of interest" description="Disordered" evidence="1">
    <location>
        <begin position="29"/>
        <end position="51"/>
    </location>
</feature>
<keyword evidence="2" id="KW-0732">Signal</keyword>
<proteinExistence type="predicted"/>
<comment type="caution">
    <text evidence="3">The sequence shown here is derived from an EMBL/GenBank/DDBJ whole genome shotgun (WGS) entry which is preliminary data.</text>
</comment>
<accession>A0ABD6E7B6</accession>
<sequence length="173" mass="20553">MSSVISLLSLLFVLNLVLVSADLRTKSGKQTDHKNRKLRANERSAEDRKVDEIDEETFPDDWGRYGHGRRTEHEKEIIWDTGIVKQKPGNNYIATERHRDALDDIWYSVPRIDSRIDPRIIPRVVLYRDLYETDCDSGADGQWNCLPRRPPSWNIRRIFRDWDTPRESRYDLW</sequence>
<dbReference type="EMBL" id="JBGFUD010001243">
    <property type="protein sequence ID" value="MFH4975995.1"/>
    <property type="molecule type" value="Genomic_DNA"/>
</dbReference>
<dbReference type="Proteomes" id="UP001608902">
    <property type="component" value="Unassembled WGS sequence"/>
</dbReference>
<dbReference type="AlphaFoldDB" id="A0ABD6E7B6"/>
<reference evidence="3 4" key="1">
    <citation type="submission" date="2024-08" db="EMBL/GenBank/DDBJ databases">
        <title>Gnathostoma spinigerum genome.</title>
        <authorList>
            <person name="Gonzalez-Bertolin B."/>
            <person name="Monzon S."/>
            <person name="Zaballos A."/>
            <person name="Jimenez P."/>
            <person name="Dekumyoy P."/>
            <person name="Varona S."/>
            <person name="Cuesta I."/>
            <person name="Sumanam S."/>
            <person name="Adisakwattana P."/>
            <person name="Gasser R.B."/>
            <person name="Hernandez-Gonzalez A."/>
            <person name="Young N.D."/>
            <person name="Perteguer M.J."/>
        </authorList>
    </citation>
    <scope>NUCLEOTIDE SEQUENCE [LARGE SCALE GENOMIC DNA]</scope>
    <source>
        <strain evidence="3">AL3</strain>
        <tissue evidence="3">Liver</tissue>
    </source>
</reference>
<gene>
    <name evidence="3" type="ORF">AB6A40_002704</name>
</gene>